<comment type="catalytic activity">
    <reaction evidence="7">
        <text>L-dopachrome = 5,6-dihydroxyindole-2-carboxylate</text>
        <dbReference type="Rhea" id="RHEA:13041"/>
        <dbReference type="ChEBI" id="CHEBI:16875"/>
        <dbReference type="ChEBI" id="CHEBI:57509"/>
        <dbReference type="EC" id="5.3.3.12"/>
    </reaction>
</comment>
<dbReference type="OrthoDB" id="255819at2759"/>
<evidence type="ECO:0000256" key="9">
    <source>
        <dbReference type="ARBA" id="ARBA00039086"/>
    </source>
</evidence>
<dbReference type="EC" id="5.3.2.1" evidence="9"/>
<dbReference type="WBParaSite" id="HPLM_0001005401-mRNA-1">
    <property type="protein sequence ID" value="HPLM_0001005401-mRNA-1"/>
    <property type="gene ID" value="HPLM_0001005401"/>
</dbReference>
<keyword evidence="5" id="KW-0413">Isomerase</keyword>
<dbReference type="Pfam" id="PF01187">
    <property type="entry name" value="MIF"/>
    <property type="match status" value="1"/>
</dbReference>
<dbReference type="SUPFAM" id="SSF55331">
    <property type="entry name" value="Tautomerase/MIF"/>
    <property type="match status" value="1"/>
</dbReference>
<keyword evidence="3" id="KW-0202">Cytokine</keyword>
<dbReference type="Proteomes" id="UP000268014">
    <property type="component" value="Unassembled WGS sequence"/>
</dbReference>
<evidence type="ECO:0000313" key="14">
    <source>
        <dbReference type="Proteomes" id="UP000268014"/>
    </source>
</evidence>
<evidence type="ECO:0000256" key="6">
    <source>
        <dbReference type="ARBA" id="ARBA00036735"/>
    </source>
</evidence>
<evidence type="ECO:0000256" key="12">
    <source>
        <dbReference type="ARBA" id="ARBA00042730"/>
    </source>
</evidence>
<dbReference type="OMA" id="YINFFDM"/>
<proteinExistence type="inferred from homology"/>
<accession>A0A0N4WGU0</accession>
<dbReference type="GO" id="GO:0005125">
    <property type="term" value="F:cytokine activity"/>
    <property type="evidence" value="ECO:0007669"/>
    <property type="project" value="UniProtKB-KW"/>
</dbReference>
<reference evidence="13 14" key="2">
    <citation type="submission" date="2018-11" db="EMBL/GenBank/DDBJ databases">
        <authorList>
            <consortium name="Pathogen Informatics"/>
        </authorList>
    </citation>
    <scope>NUCLEOTIDE SEQUENCE [LARGE SCALE GENOMIC DNA]</scope>
    <source>
        <strain evidence="13 14">MHpl1</strain>
    </source>
</reference>
<comment type="catalytic activity">
    <reaction evidence="6">
        <text>3-phenylpyruvate = enol-phenylpyruvate</text>
        <dbReference type="Rhea" id="RHEA:17097"/>
        <dbReference type="ChEBI" id="CHEBI:16815"/>
        <dbReference type="ChEBI" id="CHEBI:18005"/>
        <dbReference type="EC" id="5.3.2.1"/>
    </reaction>
</comment>
<dbReference type="EC" id="5.3.3.12" evidence="8"/>
<dbReference type="GO" id="GO:0050178">
    <property type="term" value="F:phenylpyruvate tautomerase activity"/>
    <property type="evidence" value="ECO:0007669"/>
    <property type="project" value="UniProtKB-EC"/>
</dbReference>
<keyword evidence="14" id="KW-1185">Reference proteome</keyword>
<evidence type="ECO:0000313" key="15">
    <source>
        <dbReference type="WBParaSite" id="HPLM_0001005401-mRNA-1"/>
    </source>
</evidence>
<evidence type="ECO:0000256" key="1">
    <source>
        <dbReference type="ARBA" id="ARBA00004613"/>
    </source>
</evidence>
<comment type="similarity">
    <text evidence="2">Belongs to the MIF family.</text>
</comment>
<dbReference type="STRING" id="6290.A0A0N4WGU0"/>
<evidence type="ECO:0000256" key="8">
    <source>
        <dbReference type="ARBA" id="ARBA00038932"/>
    </source>
</evidence>
<evidence type="ECO:0000256" key="4">
    <source>
        <dbReference type="ARBA" id="ARBA00022525"/>
    </source>
</evidence>
<dbReference type="InterPro" id="IPR001398">
    <property type="entry name" value="Macrophage_inhib_fac"/>
</dbReference>
<evidence type="ECO:0000256" key="2">
    <source>
        <dbReference type="ARBA" id="ARBA00005851"/>
    </source>
</evidence>
<name>A0A0N4WGU0_HAEPC</name>
<reference evidence="15" key="1">
    <citation type="submission" date="2017-02" db="UniProtKB">
        <authorList>
            <consortium name="WormBaseParasite"/>
        </authorList>
    </citation>
    <scope>IDENTIFICATION</scope>
</reference>
<keyword evidence="4" id="KW-0964">Secreted</keyword>
<sequence length="135" mass="14387">MPVFSFHTNVAASKVTPDLLKQISALVARILHKPESYVCVHVVPDQHMIFAGTDEPCGVGVLKSIGGVGGSKNNEHAKALFALIKDHLGISGNRFVSEVFFHCLTSAGVLLGEGMYVEFIDIGAADIAFNSKTFA</sequence>
<evidence type="ECO:0000256" key="11">
    <source>
        <dbReference type="ARBA" id="ARBA00041912"/>
    </source>
</evidence>
<evidence type="ECO:0000256" key="5">
    <source>
        <dbReference type="ARBA" id="ARBA00023235"/>
    </source>
</evidence>
<organism evidence="15">
    <name type="scientific">Haemonchus placei</name>
    <name type="common">Barber's pole worm</name>
    <dbReference type="NCBI Taxonomy" id="6290"/>
    <lineage>
        <taxon>Eukaryota</taxon>
        <taxon>Metazoa</taxon>
        <taxon>Ecdysozoa</taxon>
        <taxon>Nematoda</taxon>
        <taxon>Chromadorea</taxon>
        <taxon>Rhabditida</taxon>
        <taxon>Rhabditina</taxon>
        <taxon>Rhabditomorpha</taxon>
        <taxon>Strongyloidea</taxon>
        <taxon>Trichostrongylidae</taxon>
        <taxon>Haemonchus</taxon>
    </lineage>
</organism>
<dbReference type="InterPro" id="IPR014347">
    <property type="entry name" value="Tautomerase/MIF_sf"/>
</dbReference>
<evidence type="ECO:0000256" key="3">
    <source>
        <dbReference type="ARBA" id="ARBA00022514"/>
    </source>
</evidence>
<evidence type="ECO:0000313" key="13">
    <source>
        <dbReference type="EMBL" id="VDO39061.1"/>
    </source>
</evidence>
<protein>
    <recommendedName>
        <fullName evidence="12">L-dopachrome isomerase</fullName>
        <ecNumber evidence="9">5.3.2.1</ecNumber>
        <ecNumber evidence="8">5.3.3.12</ecNumber>
    </recommendedName>
    <alternativeName>
        <fullName evidence="10">L-dopachrome tautomerase</fullName>
    </alternativeName>
    <alternativeName>
        <fullName evidence="11">Phenylpyruvate tautomerase</fullName>
    </alternativeName>
</protein>
<comment type="subcellular location">
    <subcellularLocation>
        <location evidence="1">Secreted</location>
    </subcellularLocation>
</comment>
<evidence type="ECO:0000256" key="10">
    <source>
        <dbReference type="ARBA" id="ARBA00041631"/>
    </source>
</evidence>
<dbReference type="GO" id="GO:0005615">
    <property type="term" value="C:extracellular space"/>
    <property type="evidence" value="ECO:0007669"/>
    <property type="project" value="UniProtKB-KW"/>
</dbReference>
<dbReference type="PANTHER" id="PTHR11954">
    <property type="entry name" value="D-DOPACHROME DECARBOXYLASE"/>
    <property type="match status" value="1"/>
</dbReference>
<dbReference type="EMBL" id="UZAF01017202">
    <property type="protein sequence ID" value="VDO39061.1"/>
    <property type="molecule type" value="Genomic_DNA"/>
</dbReference>
<gene>
    <name evidence="13" type="ORF">HPLM_LOCUS10046</name>
</gene>
<evidence type="ECO:0000256" key="7">
    <source>
        <dbReference type="ARBA" id="ARBA00036823"/>
    </source>
</evidence>
<dbReference type="Gene3D" id="3.30.429.10">
    <property type="entry name" value="Macrophage Migration Inhibitory Factor"/>
    <property type="match status" value="1"/>
</dbReference>
<dbReference type="PANTHER" id="PTHR11954:SF6">
    <property type="entry name" value="MACROPHAGE MIGRATION INHIBITORY FACTOR"/>
    <property type="match status" value="1"/>
</dbReference>
<dbReference type="AlphaFoldDB" id="A0A0N4WGU0"/>
<dbReference type="GO" id="GO:0004167">
    <property type="term" value="F:dopachrome isomerase activity"/>
    <property type="evidence" value="ECO:0007669"/>
    <property type="project" value="UniProtKB-EC"/>
</dbReference>